<dbReference type="InterPro" id="IPR010994">
    <property type="entry name" value="RuvA_2-like"/>
</dbReference>
<protein>
    <submittedName>
        <fullName evidence="4">Competence protein ComEA</fullName>
    </submittedName>
</protein>
<evidence type="ECO:0000313" key="4">
    <source>
        <dbReference type="EMBL" id="SEC15565.1"/>
    </source>
</evidence>
<feature type="region of interest" description="Disordered" evidence="1">
    <location>
        <begin position="77"/>
        <end position="113"/>
    </location>
</feature>
<evidence type="ECO:0000259" key="3">
    <source>
        <dbReference type="Pfam" id="PF10531"/>
    </source>
</evidence>
<dbReference type="InterPro" id="IPR051675">
    <property type="entry name" value="Endo/Exo/Phosphatase_dom_1"/>
</dbReference>
<feature type="region of interest" description="Disordered" evidence="1">
    <location>
        <begin position="1"/>
        <end position="31"/>
    </location>
</feature>
<dbReference type="EMBL" id="FNSN01000003">
    <property type="protein sequence ID" value="SEC15565.1"/>
    <property type="molecule type" value="Genomic_DNA"/>
</dbReference>
<dbReference type="SUPFAM" id="SSF47781">
    <property type="entry name" value="RuvA domain 2-like"/>
    <property type="match status" value="1"/>
</dbReference>
<evidence type="ECO:0000256" key="1">
    <source>
        <dbReference type="SAM" id="MobiDB-lite"/>
    </source>
</evidence>
<gene>
    <name evidence="4" type="ORF">SAMN04489745_2207</name>
</gene>
<keyword evidence="2" id="KW-0472">Membrane</keyword>
<dbReference type="Pfam" id="PF10531">
    <property type="entry name" value="SLBB"/>
    <property type="match status" value="1"/>
</dbReference>
<dbReference type="Proteomes" id="UP000182652">
    <property type="component" value="Unassembled WGS sequence"/>
</dbReference>
<evidence type="ECO:0000313" key="5">
    <source>
        <dbReference type="Proteomes" id="UP000182652"/>
    </source>
</evidence>
<keyword evidence="2" id="KW-1133">Transmembrane helix</keyword>
<organism evidence="4 5">
    <name type="scientific">Arthrobacter woluwensis</name>
    <dbReference type="NCBI Taxonomy" id="156980"/>
    <lineage>
        <taxon>Bacteria</taxon>
        <taxon>Bacillati</taxon>
        <taxon>Actinomycetota</taxon>
        <taxon>Actinomycetes</taxon>
        <taxon>Micrococcales</taxon>
        <taxon>Micrococcaceae</taxon>
        <taxon>Arthrobacter</taxon>
    </lineage>
</organism>
<proteinExistence type="predicted"/>
<dbReference type="PANTHER" id="PTHR21180:SF32">
    <property type="entry name" value="ENDONUCLEASE_EXONUCLEASE_PHOSPHATASE FAMILY DOMAIN-CONTAINING PROTEIN 1"/>
    <property type="match status" value="1"/>
</dbReference>
<dbReference type="Pfam" id="PF12836">
    <property type="entry name" value="HHH_3"/>
    <property type="match status" value="1"/>
</dbReference>
<dbReference type="RefSeq" id="WP_066212630.1">
    <property type="nucleotide sequence ID" value="NZ_FNSN01000003.1"/>
</dbReference>
<feature type="region of interest" description="Disordered" evidence="1">
    <location>
        <begin position="174"/>
        <end position="216"/>
    </location>
</feature>
<dbReference type="PANTHER" id="PTHR21180">
    <property type="entry name" value="ENDONUCLEASE/EXONUCLEASE/PHOSPHATASE FAMILY DOMAIN-CONTAINING PROTEIN 1"/>
    <property type="match status" value="1"/>
</dbReference>
<name>A0A1H4Q7F0_9MICC</name>
<reference evidence="4 5" key="1">
    <citation type="submission" date="2016-10" db="EMBL/GenBank/DDBJ databases">
        <authorList>
            <person name="de Groot N.N."/>
        </authorList>
    </citation>
    <scope>NUCLEOTIDE SEQUENCE [LARGE SCALE GENOMIC DNA]</scope>
    <source>
        <strain evidence="4 5">DSM 10495</strain>
    </source>
</reference>
<feature type="domain" description="Soluble ligand binding" evidence="3">
    <location>
        <begin position="117"/>
        <end position="170"/>
    </location>
</feature>
<feature type="compositionally biased region" description="Gly residues" evidence="1">
    <location>
        <begin position="181"/>
        <end position="196"/>
    </location>
</feature>
<keyword evidence="5" id="KW-1185">Reference proteome</keyword>
<dbReference type="Gene3D" id="3.10.560.10">
    <property type="entry name" value="Outer membrane lipoprotein wza domain like"/>
    <property type="match status" value="1"/>
</dbReference>
<feature type="transmembrane region" description="Helical" evidence="2">
    <location>
        <begin position="48"/>
        <end position="70"/>
    </location>
</feature>
<dbReference type="GO" id="GO:0015628">
    <property type="term" value="P:protein secretion by the type II secretion system"/>
    <property type="evidence" value="ECO:0007669"/>
    <property type="project" value="TreeGrafter"/>
</dbReference>
<accession>A0A1H4Q7F0</accession>
<feature type="compositionally biased region" description="Low complexity" evidence="1">
    <location>
        <begin position="101"/>
        <end position="113"/>
    </location>
</feature>
<dbReference type="Gene3D" id="1.10.150.280">
    <property type="entry name" value="AF1531-like domain"/>
    <property type="match status" value="1"/>
</dbReference>
<evidence type="ECO:0000256" key="2">
    <source>
        <dbReference type="SAM" id="Phobius"/>
    </source>
</evidence>
<dbReference type="GO" id="GO:0015627">
    <property type="term" value="C:type II protein secretion system complex"/>
    <property type="evidence" value="ECO:0007669"/>
    <property type="project" value="TreeGrafter"/>
</dbReference>
<keyword evidence="2" id="KW-0812">Transmembrane</keyword>
<dbReference type="AlphaFoldDB" id="A0A1H4Q7F0"/>
<sequence>MTSSDAQGRLERILPEPSEVSDPASPEPALTLADRRRLHRRGRFRWRISLRALTTTALCVVALLSAWWAVTAAAPGQSVPEPPSVAHGTVAPLRPAPSVRPSGAETPASASSSAPIVVHVSGAVKHPGIVRLTAGARVFQAIEKAGGALDTAELDALNLAEPLQDGHKVRVPQHGETVAGSGTGQVGSAGLTGGTGSSDQPGGSRPAPVHLNTASEEQLMTLPRVGKVLADRMIAWREQHGAFTKIEDLDAVDGIGPRLLEQLTPLIVLDG</sequence>
<dbReference type="STRING" id="156980.SAMN04489745_2207"/>
<dbReference type="InterPro" id="IPR019554">
    <property type="entry name" value="Soluble_ligand-bd"/>
</dbReference>